<protein>
    <submittedName>
        <fullName evidence="1">Uncharacterized protein</fullName>
    </submittedName>
</protein>
<gene>
    <name evidence="1" type="ORF">MSSD14B_28960</name>
</gene>
<evidence type="ECO:0000313" key="1">
    <source>
        <dbReference type="EMBL" id="GBO89228.1"/>
    </source>
</evidence>
<dbReference type="AlphaFoldDB" id="A0A5M3Q1X6"/>
<sequence>MESAKSLNVLIRELVANTEAMDSLSGSDRNFITNLLQVQERSGNKKLTPRQKNQIRGILKNAPGFLEDTP</sequence>
<dbReference type="EMBL" id="BGZI01000020">
    <property type="protein sequence ID" value="GBO89228.1"/>
    <property type="molecule type" value="Genomic_DNA"/>
</dbReference>
<reference evidence="1 2" key="1">
    <citation type="journal article" date="2019" name="J. Gen. Appl. Microbiol.">
        <title>Aerobic degradation of cis-dichloroethene by the marine bacterium Marinobacter salsuginis strain 5N-3.</title>
        <authorList>
            <person name="Inoue Y."/>
            <person name="Fukunaga Y."/>
            <person name="Katsumata H."/>
            <person name="Ohji S."/>
            <person name="Hosoyama A."/>
            <person name="Mori K."/>
            <person name="Ando K."/>
        </authorList>
    </citation>
    <scope>NUCLEOTIDE SEQUENCE [LARGE SCALE GENOMIC DNA]</scope>
    <source>
        <strain evidence="1 2">NBRC 109114</strain>
    </source>
</reference>
<comment type="caution">
    <text evidence="1">The sequence shown here is derived from an EMBL/GenBank/DDBJ whole genome shotgun (WGS) entry which is preliminary data.</text>
</comment>
<name>A0A5M3Q1X6_9GAMM</name>
<organism evidence="1 2">
    <name type="scientific">Marinobacter salsuginis</name>
    <dbReference type="NCBI Taxonomy" id="418719"/>
    <lineage>
        <taxon>Bacteria</taxon>
        <taxon>Pseudomonadati</taxon>
        <taxon>Pseudomonadota</taxon>
        <taxon>Gammaproteobacteria</taxon>
        <taxon>Pseudomonadales</taxon>
        <taxon>Marinobacteraceae</taxon>
        <taxon>Marinobacter</taxon>
    </lineage>
</organism>
<proteinExistence type="predicted"/>
<dbReference type="RefSeq" id="WP_136630299.1">
    <property type="nucleotide sequence ID" value="NZ_BGZI01000020.1"/>
</dbReference>
<dbReference type="Proteomes" id="UP000387223">
    <property type="component" value="Unassembled WGS sequence"/>
</dbReference>
<evidence type="ECO:0000313" key="2">
    <source>
        <dbReference type="Proteomes" id="UP000387223"/>
    </source>
</evidence>
<accession>A0A5M3Q1X6</accession>